<proteinExistence type="predicted"/>
<dbReference type="Proteomes" id="UP000706151">
    <property type="component" value="Unassembled WGS sequence"/>
</dbReference>
<comment type="caution">
    <text evidence="1">The sequence shown here is derived from an EMBL/GenBank/DDBJ whole genome shotgun (WGS) entry which is preliminary data.</text>
</comment>
<reference evidence="1 2" key="1">
    <citation type="submission" date="2020-10" db="EMBL/GenBank/DDBJ databases">
        <title>Connecting structure to function with the recovery of over 1000 high-quality activated sludge metagenome-assembled genomes encoding full-length rRNA genes using long-read sequencing.</title>
        <authorList>
            <person name="Singleton C.M."/>
            <person name="Petriglieri F."/>
            <person name="Kristensen J.M."/>
            <person name="Kirkegaard R.H."/>
            <person name="Michaelsen T.Y."/>
            <person name="Andersen M.H."/>
            <person name="Karst S.M."/>
            <person name="Dueholm M.S."/>
            <person name="Nielsen P.H."/>
            <person name="Albertsen M."/>
        </authorList>
    </citation>
    <scope>NUCLEOTIDE SEQUENCE [LARGE SCALE GENOMIC DNA]</scope>
    <source>
        <strain evidence="1">Fred_18-Q3-R57-64_BAT3C.720</strain>
    </source>
</reference>
<organism evidence="1 2">
    <name type="scientific">Candidatus Accumulibacter affinis</name>
    <dbReference type="NCBI Taxonomy" id="2954384"/>
    <lineage>
        <taxon>Bacteria</taxon>
        <taxon>Pseudomonadati</taxon>
        <taxon>Pseudomonadota</taxon>
        <taxon>Betaproteobacteria</taxon>
        <taxon>Candidatus Accumulibacter</taxon>
    </lineage>
</organism>
<gene>
    <name evidence="1" type="ORF">IPK02_04230</name>
</gene>
<protein>
    <submittedName>
        <fullName evidence="1">Uncharacterized protein</fullName>
    </submittedName>
</protein>
<evidence type="ECO:0000313" key="2">
    <source>
        <dbReference type="Proteomes" id="UP000706151"/>
    </source>
</evidence>
<dbReference type="EMBL" id="JADJOT010000003">
    <property type="protein sequence ID" value="MBK7953239.1"/>
    <property type="molecule type" value="Genomic_DNA"/>
</dbReference>
<sequence>MLTLLTLWGLYLFLGQLSARQLQMVREQSSAAAMASARETLIGDAISARSGDTPRPSINDAGYLRLPDLGTGIGGAPAEGGAAGVFTGSGKDLSVIGKFPWKTLATEPLRDTQGECLWYVVAGRFQIAPKTDAPMNWDTQGQIDIIDRSGRIIARNLVALIVAPGEPVDGQSRGLTDPTYEQCGGNYDARNYLDAFDLANAIANDVNYFPGSTNNRVASDTINKQFVVANTGHYNDRFLSITADEIFDRVIRRSDFATAIANLLDDPDLRKRAETGHPETVAVSSGAGKEKGTDNLIGPNNLICNYIADLNNREFCRNWWEMLFLTQLSTPSRITIDGNPAPLDCNRVLIFAGRKAGLQTRSSVPEKRNKENYLESPNLASFSVPSSTSSNFGGVSVFDWRNPGADIVRCLP</sequence>
<name>A0A935T8F9_9PROT</name>
<accession>A0A935T8F9</accession>
<dbReference type="AlphaFoldDB" id="A0A935T8F9"/>
<evidence type="ECO:0000313" key="1">
    <source>
        <dbReference type="EMBL" id="MBK7953239.1"/>
    </source>
</evidence>